<dbReference type="AlphaFoldDB" id="A0A1R2BC65"/>
<dbReference type="EMBL" id="MPUH01000756">
    <property type="protein sequence ID" value="OMJ74367.1"/>
    <property type="molecule type" value="Genomic_DNA"/>
</dbReference>
<name>A0A1R2BC65_9CILI</name>
<dbReference type="GO" id="GO:0003723">
    <property type="term" value="F:RNA binding"/>
    <property type="evidence" value="ECO:0007669"/>
    <property type="project" value="InterPro"/>
</dbReference>
<dbReference type="SUPFAM" id="SSF48371">
    <property type="entry name" value="ARM repeat"/>
    <property type="match status" value="1"/>
</dbReference>
<reference evidence="3 4" key="1">
    <citation type="submission" date="2016-11" db="EMBL/GenBank/DDBJ databases">
        <title>The macronuclear genome of Stentor coeruleus: a giant cell with tiny introns.</title>
        <authorList>
            <person name="Slabodnick M."/>
            <person name="Ruby J.G."/>
            <person name="Reiff S.B."/>
            <person name="Swart E.C."/>
            <person name="Gosai S."/>
            <person name="Prabakaran S."/>
            <person name="Witkowska E."/>
            <person name="Larue G.E."/>
            <person name="Fisher S."/>
            <person name="Freeman R.M."/>
            <person name="Gunawardena J."/>
            <person name="Chu W."/>
            <person name="Stover N.A."/>
            <person name="Gregory B.D."/>
            <person name="Nowacki M."/>
            <person name="Derisi J."/>
            <person name="Roy S.W."/>
            <person name="Marshall W.F."/>
            <person name="Sood P."/>
        </authorList>
    </citation>
    <scope>NUCLEOTIDE SEQUENCE [LARGE SCALE GENOMIC DNA]</scope>
    <source>
        <strain evidence="3">WM001</strain>
    </source>
</reference>
<dbReference type="InterPro" id="IPR016024">
    <property type="entry name" value="ARM-type_fold"/>
</dbReference>
<sequence length="601" mass="69491">MNRVNYKQVARISSAPPDEGEPDLKYNPSFNLDAAEFRPGMPPNIKPIFTQKPTNKELRATASSYEPIKPKVLSSDAPSFEFKSNALEFVPSFLTSPTLSENTQTLVPNPISPLKESFKDPSSVSDFVMEPIKPEASIADEQTPVKIFGFEESNAESVIQQNEPIIEKVEELKEEYKEEEPKEALKVKDDKNALEEPAENKEPLPAVFSENSEKISRPPDMYEDEYKEDEYIEEDNKQIEEIPEVPKKRVYDFDDIKNLKCEFFKDPNFFIIPVAILEIKERVVVETAKPSRGGKRQGEDRKARESIRVTWRKAKTAEEQKISDKAKEYTRKFTVTVAEQEAIKKKVRITLNKLSPNNLEKLSNEMLETCQKSHDYLKLVVSGIFEKAWAETKYTQMYSSICKFLKQSFEDFKYPDVDASRLPQTKNYFKYELLYMCEETFKKNPEENDLATLPENKKQEVLAKLKKKTLGNVRFIGELFNVNLITANIILECITSLLDLFEKDINEDKLEGACVLLLTGAGSFERPKLKDETERIYKRLTNILNGFNISTKNKFKILDLQEHREAKWKNLEKGELKKVEEIHADFHNEQNEILKRHGYNN</sequence>
<evidence type="ECO:0000259" key="2">
    <source>
        <dbReference type="SMART" id="SM00543"/>
    </source>
</evidence>
<dbReference type="SMART" id="SM00543">
    <property type="entry name" value="MIF4G"/>
    <property type="match status" value="1"/>
</dbReference>
<evidence type="ECO:0000256" key="1">
    <source>
        <dbReference type="SAM" id="MobiDB-lite"/>
    </source>
</evidence>
<feature type="region of interest" description="Disordered" evidence="1">
    <location>
        <begin position="100"/>
        <end position="122"/>
    </location>
</feature>
<proteinExistence type="predicted"/>
<evidence type="ECO:0000313" key="4">
    <source>
        <dbReference type="Proteomes" id="UP000187209"/>
    </source>
</evidence>
<feature type="domain" description="MIF4G" evidence="2">
    <location>
        <begin position="344"/>
        <end position="567"/>
    </location>
</feature>
<dbReference type="Pfam" id="PF02854">
    <property type="entry name" value="MIF4G"/>
    <property type="match status" value="1"/>
</dbReference>
<evidence type="ECO:0000313" key="3">
    <source>
        <dbReference type="EMBL" id="OMJ74367.1"/>
    </source>
</evidence>
<accession>A0A1R2BC65</accession>
<dbReference type="InterPro" id="IPR003890">
    <property type="entry name" value="MIF4G-like_typ-3"/>
</dbReference>
<protein>
    <recommendedName>
        <fullName evidence="2">MIF4G domain-containing protein</fullName>
    </recommendedName>
</protein>
<dbReference type="Proteomes" id="UP000187209">
    <property type="component" value="Unassembled WGS sequence"/>
</dbReference>
<dbReference type="OrthoDB" id="347287at2759"/>
<gene>
    <name evidence="3" type="ORF">SteCoe_26722</name>
</gene>
<dbReference type="PANTHER" id="PTHR23253">
    <property type="entry name" value="EUKARYOTIC TRANSLATION INITIATION FACTOR 4 GAMMA"/>
    <property type="match status" value="1"/>
</dbReference>
<dbReference type="Gene3D" id="1.25.40.180">
    <property type="match status" value="1"/>
</dbReference>
<feature type="region of interest" description="Disordered" evidence="1">
    <location>
        <begin position="174"/>
        <end position="200"/>
    </location>
</feature>
<keyword evidence="4" id="KW-1185">Reference proteome</keyword>
<feature type="region of interest" description="Disordered" evidence="1">
    <location>
        <begin position="1"/>
        <end position="28"/>
    </location>
</feature>
<organism evidence="3 4">
    <name type="scientific">Stentor coeruleus</name>
    <dbReference type="NCBI Taxonomy" id="5963"/>
    <lineage>
        <taxon>Eukaryota</taxon>
        <taxon>Sar</taxon>
        <taxon>Alveolata</taxon>
        <taxon>Ciliophora</taxon>
        <taxon>Postciliodesmatophora</taxon>
        <taxon>Heterotrichea</taxon>
        <taxon>Heterotrichida</taxon>
        <taxon>Stentoridae</taxon>
        <taxon>Stentor</taxon>
    </lineage>
</organism>
<comment type="caution">
    <text evidence="3">The sequence shown here is derived from an EMBL/GenBank/DDBJ whole genome shotgun (WGS) entry which is preliminary data.</text>
</comment>